<dbReference type="AlphaFoldDB" id="E4XJB2"/>
<feature type="transmembrane region" description="Helical" evidence="10">
    <location>
        <begin position="7"/>
        <end position="32"/>
    </location>
</feature>
<evidence type="ECO:0000313" key="11">
    <source>
        <dbReference type="EMBL" id="CBY10555.1"/>
    </source>
</evidence>
<name>E4XJB2_OIKDI</name>
<dbReference type="PANTHER" id="PTHR19282:SF216">
    <property type="entry name" value="TETRASPANIN-1"/>
    <property type="match status" value="1"/>
</dbReference>
<evidence type="ECO:0000256" key="10">
    <source>
        <dbReference type="RuleBase" id="RU361218"/>
    </source>
</evidence>
<evidence type="ECO:0000256" key="1">
    <source>
        <dbReference type="ARBA" id="ARBA00004127"/>
    </source>
</evidence>
<dbReference type="Pfam" id="PF00335">
    <property type="entry name" value="Tetraspanin"/>
    <property type="match status" value="1"/>
</dbReference>
<evidence type="ECO:0000256" key="4">
    <source>
        <dbReference type="ARBA" id="ARBA00022989"/>
    </source>
</evidence>
<sequence length="244" mass="26515">MGKCLQIIFVALNLLIGIGGLALLGLSLWLLFDSESFYKLVDVAQETFNNNTSEDVPEEFTSMMTVFEGAIYFAIAVGAFTALLSMLGAFGGCCKNKFMLTIYMILVFLLIIAELALVILSFVKYPIIDDFVGERFDLYTSSSTDQNAGATFNNEFVDVMRTTLDCCEWDSPANATALEAPATCCNPTLATCSINDTTYRSDLCEEQLKKAGAILGGIGAGVLVLEIFGIIAAVRLRKKTDQYA</sequence>
<dbReference type="InParanoid" id="E4XJB2"/>
<keyword evidence="6" id="KW-0325">Glycoprotein</keyword>
<accession>E4XJB2</accession>
<dbReference type="InterPro" id="IPR018499">
    <property type="entry name" value="Tetraspanin/Peripherin"/>
</dbReference>
<evidence type="ECO:0000256" key="2">
    <source>
        <dbReference type="ARBA" id="ARBA00006840"/>
    </source>
</evidence>
<evidence type="ECO:0000256" key="7">
    <source>
        <dbReference type="ARBA" id="ARBA00046464"/>
    </source>
</evidence>
<feature type="transmembrane region" description="Helical" evidence="10">
    <location>
        <begin position="211"/>
        <end position="234"/>
    </location>
</feature>
<proteinExistence type="inferred from homology"/>
<reference evidence="11" key="1">
    <citation type="journal article" date="2010" name="Science">
        <title>Plasticity of animal genome architecture unmasked by rapid evolution of a pelagic tunicate.</title>
        <authorList>
            <person name="Denoeud F."/>
            <person name="Henriet S."/>
            <person name="Mungpakdee S."/>
            <person name="Aury J.M."/>
            <person name="Da Silva C."/>
            <person name="Brinkmann H."/>
            <person name="Mikhaleva J."/>
            <person name="Olsen L.C."/>
            <person name="Jubin C."/>
            <person name="Canestro C."/>
            <person name="Bouquet J.M."/>
            <person name="Danks G."/>
            <person name="Poulain J."/>
            <person name="Campsteijn C."/>
            <person name="Adamski M."/>
            <person name="Cross I."/>
            <person name="Yadetie F."/>
            <person name="Muffato M."/>
            <person name="Louis A."/>
            <person name="Butcher S."/>
            <person name="Tsagkogeorga G."/>
            <person name="Konrad A."/>
            <person name="Singh S."/>
            <person name="Jensen M.F."/>
            <person name="Cong E.H."/>
            <person name="Eikeseth-Otteraa H."/>
            <person name="Noel B."/>
            <person name="Anthouard V."/>
            <person name="Porcel B.M."/>
            <person name="Kachouri-Lafond R."/>
            <person name="Nishino A."/>
            <person name="Ugolini M."/>
            <person name="Chourrout P."/>
            <person name="Nishida H."/>
            <person name="Aasland R."/>
            <person name="Huzurbazar S."/>
            <person name="Westhof E."/>
            <person name="Delsuc F."/>
            <person name="Lehrach H."/>
            <person name="Reinhardt R."/>
            <person name="Weissenbach J."/>
            <person name="Roy S.W."/>
            <person name="Artiguenave F."/>
            <person name="Postlethwait J.H."/>
            <person name="Manak J.R."/>
            <person name="Thompson E.M."/>
            <person name="Jaillon O."/>
            <person name="Du Pasquier L."/>
            <person name="Boudinot P."/>
            <person name="Liberles D.A."/>
            <person name="Volff J.N."/>
            <person name="Philippe H."/>
            <person name="Lenhard B."/>
            <person name="Roest Crollius H."/>
            <person name="Wincker P."/>
            <person name="Chourrout D."/>
        </authorList>
    </citation>
    <scope>NUCLEOTIDE SEQUENCE [LARGE SCALE GENOMIC DNA]</scope>
</reference>
<feature type="disulfide bond" evidence="9">
    <location>
        <begin position="167"/>
        <end position="185"/>
    </location>
</feature>
<keyword evidence="3 10" id="KW-0812">Transmembrane</keyword>
<keyword evidence="12" id="KW-1185">Reference proteome</keyword>
<keyword evidence="4 10" id="KW-1133">Transmembrane helix</keyword>
<dbReference type="InterPro" id="IPR008952">
    <property type="entry name" value="Tetraspanin_EC2_sf"/>
</dbReference>
<dbReference type="GO" id="GO:0005886">
    <property type="term" value="C:plasma membrane"/>
    <property type="evidence" value="ECO:0007669"/>
    <property type="project" value="TreeGrafter"/>
</dbReference>
<keyword evidence="9" id="KW-1015">Disulfide bond</keyword>
<dbReference type="GO" id="GO:0012505">
    <property type="term" value="C:endomembrane system"/>
    <property type="evidence" value="ECO:0007669"/>
    <property type="project" value="UniProtKB-SubCell"/>
</dbReference>
<evidence type="ECO:0000256" key="8">
    <source>
        <dbReference type="ARBA" id="ARBA00054958"/>
    </source>
</evidence>
<dbReference type="OrthoDB" id="10366567at2759"/>
<dbReference type="SUPFAM" id="SSF48652">
    <property type="entry name" value="Tetraspanin"/>
    <property type="match status" value="1"/>
</dbReference>
<organism evidence="11">
    <name type="scientific">Oikopleura dioica</name>
    <name type="common">Tunicate</name>
    <dbReference type="NCBI Taxonomy" id="34765"/>
    <lineage>
        <taxon>Eukaryota</taxon>
        <taxon>Metazoa</taxon>
        <taxon>Chordata</taxon>
        <taxon>Tunicata</taxon>
        <taxon>Appendicularia</taxon>
        <taxon>Copelata</taxon>
        <taxon>Oikopleuridae</taxon>
        <taxon>Oikopleura</taxon>
    </lineage>
</organism>
<evidence type="ECO:0000256" key="5">
    <source>
        <dbReference type="ARBA" id="ARBA00023136"/>
    </source>
</evidence>
<dbReference type="EMBL" id="FN653059">
    <property type="protein sequence ID" value="CBY10555.1"/>
    <property type="molecule type" value="Genomic_DNA"/>
</dbReference>
<gene>
    <name evidence="11" type="ORF">GSOID_T00012702001</name>
</gene>
<protein>
    <recommendedName>
        <fullName evidence="10">Tetraspanin</fullName>
    </recommendedName>
</protein>
<evidence type="ECO:0000256" key="3">
    <source>
        <dbReference type="ARBA" id="ARBA00022692"/>
    </source>
</evidence>
<dbReference type="Proteomes" id="UP000001307">
    <property type="component" value="Unassembled WGS sequence"/>
</dbReference>
<evidence type="ECO:0000313" key="12">
    <source>
        <dbReference type="Proteomes" id="UP000001307"/>
    </source>
</evidence>
<comment type="function">
    <text evidence="8">Structural component of specialized membrane microdomains known as tetraspanin-enriched microdomains (TERMs), which act as platforms for receptor clustering and signaling. Participates thereby in diverse biological functions such as cell signal transduction, adhesion, migration and protein trafficking. Regulates neuronal differentiation in response to NGF by facilitating NGF-mediated activation of NTRK1/TRKA receptor tyrosine kinase and subsequent downstream signaling pathways. Plays a role in the inhibition of TNFalpha-induced apoptosis. Mechanistically, inhibits the NF-kappa-B signaling pathway by blocking phosphorylation of CHUK. Also promotes the stability of the thiamine transporter 1/SLC19A2 in intestinal epithelial cells leading to an increase of thiamine uptake process.</text>
</comment>
<dbReference type="InterPro" id="IPR000301">
    <property type="entry name" value="Tetraspanin_animals"/>
</dbReference>
<dbReference type="PIRSF" id="PIRSF002419">
    <property type="entry name" value="Tetraspanin"/>
    <property type="match status" value="1"/>
</dbReference>
<keyword evidence="5 10" id="KW-0472">Membrane</keyword>
<comment type="subcellular location">
    <subcellularLocation>
        <location evidence="1">Endomembrane system</location>
        <topology evidence="1">Multi-pass membrane protein</topology>
    </subcellularLocation>
    <subcellularLocation>
        <location evidence="10">Membrane</location>
        <topology evidence="10">Multi-pass membrane protein</topology>
    </subcellularLocation>
</comment>
<comment type="subunit">
    <text evidence="7">Interacts with SLC19A2. Interacts with NTRK1/TRKA.</text>
</comment>
<evidence type="ECO:0000256" key="6">
    <source>
        <dbReference type="ARBA" id="ARBA00023180"/>
    </source>
</evidence>
<dbReference type="PRINTS" id="PR00259">
    <property type="entry name" value="TMFOUR"/>
</dbReference>
<feature type="transmembrane region" description="Helical" evidence="10">
    <location>
        <begin position="102"/>
        <end position="123"/>
    </location>
</feature>
<comment type="similarity">
    <text evidence="2 10">Belongs to the tetraspanin (TM4SF) family.</text>
</comment>
<dbReference type="FunCoup" id="E4XJB2">
    <property type="interactions" value="10"/>
</dbReference>
<dbReference type="PANTHER" id="PTHR19282">
    <property type="entry name" value="TETRASPANIN"/>
    <property type="match status" value="1"/>
</dbReference>
<feature type="transmembrane region" description="Helical" evidence="10">
    <location>
        <begin position="70"/>
        <end position="90"/>
    </location>
</feature>
<evidence type="ECO:0000256" key="9">
    <source>
        <dbReference type="PIRSR" id="PIRSR002419-1"/>
    </source>
</evidence>